<keyword evidence="5 11" id="KW-0812">Transmembrane</keyword>
<evidence type="ECO:0000256" key="4">
    <source>
        <dbReference type="ARBA" id="ARBA00022547"/>
    </source>
</evidence>
<keyword evidence="3 11" id="KW-0813">Transport</keyword>
<feature type="transmembrane region" description="Helical" evidence="11">
    <location>
        <begin position="215"/>
        <end position="242"/>
    </location>
</feature>
<keyword evidence="7 11" id="KW-1133">Transmembrane helix</keyword>
<dbReference type="PANTHER" id="PTHR42823">
    <property type="entry name" value="ATP SYNTHASE SUBUNIT A, CHLOROPLASTIC"/>
    <property type="match status" value="1"/>
</dbReference>
<keyword evidence="4 11" id="KW-0138">CF(0)</keyword>
<evidence type="ECO:0000256" key="1">
    <source>
        <dbReference type="ARBA" id="ARBA00004141"/>
    </source>
</evidence>
<dbReference type="PANTHER" id="PTHR42823:SF3">
    <property type="entry name" value="ATP SYNTHASE SUBUNIT A, CHLOROPLASTIC"/>
    <property type="match status" value="1"/>
</dbReference>
<dbReference type="Pfam" id="PF00119">
    <property type="entry name" value="ATP-synt_A"/>
    <property type="match status" value="1"/>
</dbReference>
<feature type="transmembrane region" description="Helical" evidence="11">
    <location>
        <begin position="158"/>
        <end position="176"/>
    </location>
</feature>
<keyword evidence="10 11" id="KW-0066">ATP synthesis</keyword>
<dbReference type="InterPro" id="IPR023011">
    <property type="entry name" value="ATP_synth_F0_asu_AS"/>
</dbReference>
<dbReference type="InterPro" id="IPR035908">
    <property type="entry name" value="F0_ATP_A_sf"/>
</dbReference>
<dbReference type="AlphaFoldDB" id="A0A2M7QJW2"/>
<accession>A0A2M7QJW2</accession>
<dbReference type="PRINTS" id="PR00123">
    <property type="entry name" value="ATPASEA"/>
</dbReference>
<feature type="transmembrane region" description="Helical" evidence="11">
    <location>
        <begin position="127"/>
        <end position="146"/>
    </location>
</feature>
<dbReference type="InterPro" id="IPR000568">
    <property type="entry name" value="ATP_synth_F0_asu"/>
</dbReference>
<dbReference type="EMBL" id="PFLI01000064">
    <property type="protein sequence ID" value="PIY72275.1"/>
    <property type="molecule type" value="Genomic_DNA"/>
</dbReference>
<feature type="transmembrane region" description="Helical" evidence="11">
    <location>
        <begin position="52"/>
        <end position="73"/>
    </location>
</feature>
<evidence type="ECO:0000256" key="5">
    <source>
        <dbReference type="ARBA" id="ARBA00022692"/>
    </source>
</evidence>
<dbReference type="Gene3D" id="1.20.120.220">
    <property type="entry name" value="ATP synthase, F0 complex, subunit A"/>
    <property type="match status" value="1"/>
</dbReference>
<dbReference type="CDD" id="cd00310">
    <property type="entry name" value="ATP-synt_Fo_a_6"/>
    <property type="match status" value="1"/>
</dbReference>
<dbReference type="PROSITE" id="PS00449">
    <property type="entry name" value="ATPASE_A"/>
    <property type="match status" value="1"/>
</dbReference>
<evidence type="ECO:0000256" key="11">
    <source>
        <dbReference type="HAMAP-Rule" id="MF_01393"/>
    </source>
</evidence>
<reference evidence="13" key="1">
    <citation type="submission" date="2017-09" db="EMBL/GenBank/DDBJ databases">
        <title>Depth-based differentiation of microbial function through sediment-hosted aquifers and enrichment of novel symbionts in the deep terrestrial subsurface.</title>
        <authorList>
            <person name="Probst A.J."/>
            <person name="Ladd B."/>
            <person name="Jarett J.K."/>
            <person name="Geller-Mcgrath D.E."/>
            <person name="Sieber C.M.K."/>
            <person name="Emerson J.B."/>
            <person name="Anantharaman K."/>
            <person name="Thomas B.C."/>
            <person name="Malmstrom R."/>
            <person name="Stieglmeier M."/>
            <person name="Klingl A."/>
            <person name="Woyke T."/>
            <person name="Ryan C.M."/>
            <person name="Banfield J.F."/>
        </authorList>
    </citation>
    <scope>NUCLEOTIDE SEQUENCE [LARGE SCALE GENOMIC DNA]</scope>
</reference>
<dbReference type="HAMAP" id="MF_01393">
    <property type="entry name" value="ATP_synth_a_bact"/>
    <property type="match status" value="1"/>
</dbReference>
<evidence type="ECO:0000256" key="9">
    <source>
        <dbReference type="ARBA" id="ARBA00023136"/>
    </source>
</evidence>
<feature type="transmembrane region" description="Helical" evidence="11">
    <location>
        <begin position="85"/>
        <end position="106"/>
    </location>
</feature>
<evidence type="ECO:0000256" key="2">
    <source>
        <dbReference type="ARBA" id="ARBA00006810"/>
    </source>
</evidence>
<dbReference type="Proteomes" id="UP000229401">
    <property type="component" value="Unassembled WGS sequence"/>
</dbReference>
<comment type="similarity">
    <text evidence="2 11">Belongs to the ATPase A chain family.</text>
</comment>
<comment type="function">
    <text evidence="11">Key component of the proton channel; it plays a direct role in the translocation of protons across the membrane.</text>
</comment>
<organism evidence="12 13">
    <name type="scientific">Candidatus Roizmanbacteria bacterium CG_4_10_14_0_8_um_filter_33_9</name>
    <dbReference type="NCBI Taxonomy" id="1974826"/>
    <lineage>
        <taxon>Bacteria</taxon>
        <taxon>Candidatus Roizmaniibacteriota</taxon>
    </lineage>
</organism>
<evidence type="ECO:0000256" key="10">
    <source>
        <dbReference type="ARBA" id="ARBA00023310"/>
    </source>
</evidence>
<keyword evidence="11" id="KW-1003">Cell membrane</keyword>
<gene>
    <name evidence="11" type="primary">atpB</name>
    <name evidence="12" type="ORF">COY87_01835</name>
</gene>
<name>A0A2M7QJW2_9BACT</name>
<evidence type="ECO:0000256" key="6">
    <source>
        <dbReference type="ARBA" id="ARBA00022781"/>
    </source>
</evidence>
<comment type="caution">
    <text evidence="12">The sequence shown here is derived from an EMBL/GenBank/DDBJ whole genome shotgun (WGS) entry which is preliminary data.</text>
</comment>
<evidence type="ECO:0000256" key="8">
    <source>
        <dbReference type="ARBA" id="ARBA00023065"/>
    </source>
</evidence>
<dbReference type="GO" id="GO:0042777">
    <property type="term" value="P:proton motive force-driven plasma membrane ATP synthesis"/>
    <property type="evidence" value="ECO:0007669"/>
    <property type="project" value="TreeGrafter"/>
</dbReference>
<evidence type="ECO:0000256" key="3">
    <source>
        <dbReference type="ARBA" id="ARBA00022448"/>
    </source>
</evidence>
<dbReference type="InterPro" id="IPR045082">
    <property type="entry name" value="ATP_syn_F0_a_bact/chloroplast"/>
</dbReference>
<evidence type="ECO:0000313" key="13">
    <source>
        <dbReference type="Proteomes" id="UP000229401"/>
    </source>
</evidence>
<keyword evidence="8 11" id="KW-0406">Ion transport</keyword>
<protein>
    <recommendedName>
        <fullName evidence="11">ATP synthase subunit a</fullName>
    </recommendedName>
    <alternativeName>
        <fullName evidence="11">ATP synthase F0 sector subunit a</fullName>
    </alternativeName>
    <alternativeName>
        <fullName evidence="11">F-ATPase subunit 6</fullName>
    </alternativeName>
</protein>
<dbReference type="GO" id="GO:0045259">
    <property type="term" value="C:proton-transporting ATP synthase complex"/>
    <property type="evidence" value="ECO:0007669"/>
    <property type="project" value="UniProtKB-KW"/>
</dbReference>
<dbReference type="SUPFAM" id="SSF81336">
    <property type="entry name" value="F1F0 ATP synthase subunit A"/>
    <property type="match status" value="1"/>
</dbReference>
<comment type="subcellular location">
    <subcellularLocation>
        <location evidence="11">Cell membrane</location>
        <topology evidence="11">Multi-pass membrane protein</topology>
    </subcellularLocation>
    <subcellularLocation>
        <location evidence="1">Membrane</location>
        <topology evidence="1">Multi-pass membrane protein</topology>
    </subcellularLocation>
</comment>
<proteinExistence type="inferred from homology"/>
<evidence type="ECO:0000313" key="12">
    <source>
        <dbReference type="EMBL" id="PIY72275.1"/>
    </source>
</evidence>
<dbReference type="GO" id="GO:0005886">
    <property type="term" value="C:plasma membrane"/>
    <property type="evidence" value="ECO:0007669"/>
    <property type="project" value="UniProtKB-SubCell"/>
</dbReference>
<sequence>MPEISIKAESIFELFGFHITNSLILSLIVFLLFIIIAFVYTKDITASNKSGFFYIFNAMLQTIYGLFESILGSNTKLFFPVLSSFFVWILFQNWAGLLPGVGSILVKIEEHGRILHVPLLRGNNADINGTLALALISVIMIQVFGIKFLGLSGYLSKFFNFSNPINFFVGFLDILSEFSKILSFTFRLFGNIFAGEVLMTIIAFLIPFLAPFPFLILEIFVGVVQALVFSLLTTVFLSMAIAKHH</sequence>
<dbReference type="GO" id="GO:0046933">
    <property type="term" value="F:proton-transporting ATP synthase activity, rotational mechanism"/>
    <property type="evidence" value="ECO:0007669"/>
    <property type="project" value="UniProtKB-UniRule"/>
</dbReference>
<keyword evidence="9 11" id="KW-0472">Membrane</keyword>
<feature type="transmembrane region" description="Helical" evidence="11">
    <location>
        <begin position="188"/>
        <end position="209"/>
    </location>
</feature>
<keyword evidence="6 11" id="KW-0375">Hydrogen ion transport</keyword>
<feature type="transmembrane region" description="Helical" evidence="11">
    <location>
        <begin position="15"/>
        <end position="40"/>
    </location>
</feature>
<evidence type="ECO:0000256" key="7">
    <source>
        <dbReference type="ARBA" id="ARBA00022989"/>
    </source>
</evidence>